<evidence type="ECO:0008006" key="5">
    <source>
        <dbReference type="Google" id="ProtNLM"/>
    </source>
</evidence>
<organism evidence="3 4">
    <name type="scientific">Aspergillus leporis</name>
    <dbReference type="NCBI Taxonomy" id="41062"/>
    <lineage>
        <taxon>Eukaryota</taxon>
        <taxon>Fungi</taxon>
        <taxon>Dikarya</taxon>
        <taxon>Ascomycota</taxon>
        <taxon>Pezizomycotina</taxon>
        <taxon>Eurotiomycetes</taxon>
        <taxon>Eurotiomycetidae</taxon>
        <taxon>Eurotiales</taxon>
        <taxon>Aspergillaceae</taxon>
        <taxon>Aspergillus</taxon>
        <taxon>Aspergillus subgen. Circumdati</taxon>
    </lineage>
</organism>
<dbReference type="Proteomes" id="UP000326565">
    <property type="component" value="Unassembled WGS sequence"/>
</dbReference>
<dbReference type="CDD" id="cd00167">
    <property type="entry name" value="SANT"/>
    <property type="match status" value="1"/>
</dbReference>
<dbReference type="EMBL" id="ML732152">
    <property type="protein sequence ID" value="KAB8079201.1"/>
    <property type="molecule type" value="Genomic_DNA"/>
</dbReference>
<name>A0A5N5XES5_9EURO</name>
<evidence type="ECO:0000313" key="3">
    <source>
        <dbReference type="EMBL" id="KAB8079201.1"/>
    </source>
</evidence>
<feature type="region of interest" description="Disordered" evidence="2">
    <location>
        <begin position="61"/>
        <end position="134"/>
    </location>
</feature>
<keyword evidence="1" id="KW-0175">Coiled coil</keyword>
<evidence type="ECO:0000313" key="4">
    <source>
        <dbReference type="Proteomes" id="UP000326565"/>
    </source>
</evidence>
<proteinExistence type="predicted"/>
<feature type="region of interest" description="Disordered" evidence="2">
    <location>
        <begin position="150"/>
        <end position="260"/>
    </location>
</feature>
<feature type="compositionally biased region" description="Basic and acidic residues" evidence="2">
    <location>
        <begin position="96"/>
        <end position="111"/>
    </location>
</feature>
<keyword evidence="4" id="KW-1185">Reference proteome</keyword>
<evidence type="ECO:0000256" key="1">
    <source>
        <dbReference type="SAM" id="Coils"/>
    </source>
</evidence>
<gene>
    <name evidence="3" type="ORF">BDV29DRAFT_100455</name>
</gene>
<dbReference type="OrthoDB" id="4492216at2759"/>
<feature type="compositionally biased region" description="Polar residues" evidence="2">
    <location>
        <begin position="218"/>
        <end position="231"/>
    </location>
</feature>
<reference evidence="3 4" key="1">
    <citation type="submission" date="2019-04" db="EMBL/GenBank/DDBJ databases">
        <title>Friends and foes A comparative genomics study of 23 Aspergillus species from section Flavi.</title>
        <authorList>
            <consortium name="DOE Joint Genome Institute"/>
            <person name="Kjaerbolling I."/>
            <person name="Vesth T."/>
            <person name="Frisvad J.C."/>
            <person name="Nybo J.L."/>
            <person name="Theobald S."/>
            <person name="Kildgaard S."/>
            <person name="Isbrandt T."/>
            <person name="Kuo A."/>
            <person name="Sato A."/>
            <person name="Lyhne E.K."/>
            <person name="Kogle M.E."/>
            <person name="Wiebenga A."/>
            <person name="Kun R.S."/>
            <person name="Lubbers R.J."/>
            <person name="Makela M.R."/>
            <person name="Barry K."/>
            <person name="Chovatia M."/>
            <person name="Clum A."/>
            <person name="Daum C."/>
            <person name="Haridas S."/>
            <person name="He G."/>
            <person name="LaButti K."/>
            <person name="Lipzen A."/>
            <person name="Mondo S."/>
            <person name="Riley R."/>
            <person name="Salamov A."/>
            <person name="Simmons B.A."/>
            <person name="Magnuson J.K."/>
            <person name="Henrissat B."/>
            <person name="Mortensen U.H."/>
            <person name="Larsen T.O."/>
            <person name="Devries R.P."/>
            <person name="Grigoriev I.V."/>
            <person name="Machida M."/>
            <person name="Baker S.E."/>
            <person name="Andersen M.R."/>
        </authorList>
    </citation>
    <scope>NUCLEOTIDE SEQUENCE [LARGE SCALE GENOMIC DNA]</scope>
    <source>
        <strain evidence="3 4">CBS 151.66</strain>
    </source>
</reference>
<feature type="compositionally biased region" description="Acidic residues" evidence="2">
    <location>
        <begin position="116"/>
        <end position="129"/>
    </location>
</feature>
<feature type="compositionally biased region" description="Low complexity" evidence="2">
    <location>
        <begin position="150"/>
        <end position="164"/>
    </location>
</feature>
<dbReference type="AlphaFoldDB" id="A0A5N5XES5"/>
<dbReference type="InterPro" id="IPR001005">
    <property type="entry name" value="SANT/Myb"/>
</dbReference>
<feature type="coiled-coil region" evidence="1">
    <location>
        <begin position="316"/>
        <end position="368"/>
    </location>
</feature>
<feature type="compositionally biased region" description="Polar residues" evidence="2">
    <location>
        <begin position="182"/>
        <end position="196"/>
    </location>
</feature>
<feature type="compositionally biased region" description="Polar residues" evidence="2">
    <location>
        <begin position="64"/>
        <end position="93"/>
    </location>
</feature>
<evidence type="ECO:0000256" key="2">
    <source>
        <dbReference type="SAM" id="MobiDB-lite"/>
    </source>
</evidence>
<accession>A0A5N5XES5</accession>
<protein>
    <recommendedName>
        <fullName evidence="5">Myb-like domain-containing protein</fullName>
    </recommendedName>
</protein>
<feature type="compositionally biased region" description="Polar residues" evidence="2">
    <location>
        <begin position="244"/>
        <end position="259"/>
    </location>
</feature>
<sequence>MQTKRQRLSRGGRWTEEERRSLLRLRNSHRHLNWDQFQRLYFPKRSYMALTKAYSDMRLKGQTKENTMVNNPSNGITSPSKTNRSNKRPSANEGSVDERTRKQSKTTDKDPIYIPGDDDERTEDSDYDLETSQVRGDIQYDGFCQVTSANNRARGAGRQATASQPRGMVRLTIPQRSKDGSNSETSLLGKTASQSPRRGVLPAQNKDPGTARGPVHNSRPSLTTMPVQSPAQPKLHHSNPPPKTSQLSQSETHAQSRVLSTKPEILSNIIKSFDHQKRLYDSAPQIPETQAEETQILSVMTIAANAYLYRSMRLLAETQMGEIKELKSQLLTLKKELETQCQMKDEKNKLLEAELGEARSEAAKISQQQAKSGQAQRCAGCPKLQERITSLEMEAQFFEGLKKQLDSYMKAKEHPPGSSTITTVSG</sequence>